<dbReference type="GO" id="GO:0016747">
    <property type="term" value="F:acyltransferase activity, transferring groups other than amino-acyl groups"/>
    <property type="evidence" value="ECO:0007669"/>
    <property type="project" value="InterPro"/>
</dbReference>
<feature type="domain" description="N-acetyltransferase" evidence="3">
    <location>
        <begin position="4"/>
        <end position="153"/>
    </location>
</feature>
<evidence type="ECO:0000256" key="2">
    <source>
        <dbReference type="ARBA" id="ARBA00023315"/>
    </source>
</evidence>
<evidence type="ECO:0000259" key="3">
    <source>
        <dbReference type="PROSITE" id="PS51186"/>
    </source>
</evidence>
<accession>A0A3D9HNL1</accession>
<dbReference type="InterPro" id="IPR000182">
    <property type="entry name" value="GNAT_dom"/>
</dbReference>
<keyword evidence="1" id="KW-0808">Transferase</keyword>
<dbReference type="PROSITE" id="PS51186">
    <property type="entry name" value="GNAT"/>
    <property type="match status" value="2"/>
</dbReference>
<protein>
    <submittedName>
        <fullName evidence="4">Ribosomal protein S18 acetylase RimI-like enzyme</fullName>
    </submittedName>
</protein>
<dbReference type="EMBL" id="QRDW01000004">
    <property type="protein sequence ID" value="RED50995.1"/>
    <property type="molecule type" value="Genomic_DNA"/>
</dbReference>
<evidence type="ECO:0000256" key="1">
    <source>
        <dbReference type="ARBA" id="ARBA00022679"/>
    </source>
</evidence>
<dbReference type="GO" id="GO:0005840">
    <property type="term" value="C:ribosome"/>
    <property type="evidence" value="ECO:0007669"/>
    <property type="project" value="UniProtKB-KW"/>
</dbReference>
<proteinExistence type="predicted"/>
<dbReference type="CDD" id="cd04301">
    <property type="entry name" value="NAT_SF"/>
    <property type="match status" value="2"/>
</dbReference>
<keyword evidence="2" id="KW-0012">Acyltransferase</keyword>
<gene>
    <name evidence="4" type="ORF">DFP90_104271</name>
</gene>
<evidence type="ECO:0000313" key="4">
    <source>
        <dbReference type="EMBL" id="RED50995.1"/>
    </source>
</evidence>
<organism evidence="4 5">
    <name type="scientific">Aestuariispira insulae</name>
    <dbReference type="NCBI Taxonomy" id="1461337"/>
    <lineage>
        <taxon>Bacteria</taxon>
        <taxon>Pseudomonadati</taxon>
        <taxon>Pseudomonadota</taxon>
        <taxon>Alphaproteobacteria</taxon>
        <taxon>Rhodospirillales</taxon>
        <taxon>Kiloniellaceae</taxon>
        <taxon>Aestuariispira</taxon>
    </lineage>
</organism>
<evidence type="ECO:0000313" key="5">
    <source>
        <dbReference type="Proteomes" id="UP000256845"/>
    </source>
</evidence>
<dbReference type="InterPro" id="IPR016181">
    <property type="entry name" value="Acyl_CoA_acyltransferase"/>
</dbReference>
<dbReference type="RefSeq" id="WP_245957054.1">
    <property type="nucleotide sequence ID" value="NZ_QRDW01000004.1"/>
</dbReference>
<dbReference type="PANTHER" id="PTHR43877">
    <property type="entry name" value="AMINOALKYLPHOSPHONATE N-ACETYLTRANSFERASE-RELATED-RELATED"/>
    <property type="match status" value="1"/>
</dbReference>
<keyword evidence="4" id="KW-0689">Ribosomal protein</keyword>
<dbReference type="Pfam" id="PF00583">
    <property type="entry name" value="Acetyltransf_1"/>
    <property type="match status" value="2"/>
</dbReference>
<dbReference type="AlphaFoldDB" id="A0A3D9HNL1"/>
<dbReference type="SUPFAM" id="SSF55729">
    <property type="entry name" value="Acyl-CoA N-acyltransferases (Nat)"/>
    <property type="match status" value="2"/>
</dbReference>
<feature type="domain" description="N-acetyltransferase" evidence="3">
    <location>
        <begin position="179"/>
        <end position="336"/>
    </location>
</feature>
<comment type="caution">
    <text evidence="4">The sequence shown here is derived from an EMBL/GenBank/DDBJ whole genome shotgun (WGS) entry which is preliminary data.</text>
</comment>
<reference evidence="4 5" key="1">
    <citation type="submission" date="2018-07" db="EMBL/GenBank/DDBJ databases">
        <title>Genomic Encyclopedia of Type Strains, Phase III (KMG-III): the genomes of soil and plant-associated and newly described type strains.</title>
        <authorList>
            <person name="Whitman W."/>
        </authorList>
    </citation>
    <scope>NUCLEOTIDE SEQUENCE [LARGE SCALE GENOMIC DNA]</scope>
    <source>
        <strain evidence="4 5">CECT 8488</strain>
    </source>
</reference>
<keyword evidence="4" id="KW-0687">Ribonucleoprotein</keyword>
<dbReference type="Gene3D" id="3.40.630.30">
    <property type="match status" value="2"/>
</dbReference>
<name>A0A3D9HNL1_9PROT</name>
<sequence length="342" mass="38454">MPELSIRDFRDGDLDAVVGLWTDCGLVRPWNDPEEDIALALNTQSSRLIVGLLDDRIVGSVLCGLDGHRGWLYYFAVAPDCQGKGFSKPLLTEAEEWLASQGAPKVELMVRTSNNGILSYYHAAGYQHEDVAVLSKWLNDETETRKEESRDLPVTVTWLEMTAPPLRPAIPVPSIGIPLSLTRVQSPSLSFYRYLYNTVGEPWLWWERRAMPDEDLQRVIQSADTEIYLLSVGSNPAGFVELNAIRTLRTVEIAYFGLVPDFIGMGLGGYLLDWAIRTAWAHESRPERLEVNTCTLDHPAALATYQKAGFTPYRQEERQVPDPRLNGILPYDLPLPARDPRA</sequence>
<dbReference type="InterPro" id="IPR050832">
    <property type="entry name" value="Bact_Acetyltransf"/>
</dbReference>
<keyword evidence="5" id="KW-1185">Reference proteome</keyword>
<dbReference type="PANTHER" id="PTHR43877:SF2">
    <property type="entry name" value="AMINOALKYLPHOSPHONATE N-ACETYLTRANSFERASE-RELATED"/>
    <property type="match status" value="1"/>
</dbReference>
<dbReference type="NCBIfam" id="NF002959">
    <property type="entry name" value="PRK03624.1"/>
    <property type="match status" value="1"/>
</dbReference>
<dbReference type="Proteomes" id="UP000256845">
    <property type="component" value="Unassembled WGS sequence"/>
</dbReference>